<proteinExistence type="predicted"/>
<organism evidence="2 3">
    <name type="scientific">Microbacterium phage McGalleon</name>
    <dbReference type="NCBI Taxonomy" id="2590936"/>
    <lineage>
        <taxon>Viruses</taxon>
        <taxon>Duplodnaviria</taxon>
        <taxon>Heunggongvirae</taxon>
        <taxon>Uroviricota</taxon>
        <taxon>Caudoviricetes</taxon>
        <taxon>Ilzatvirus</taxon>
        <taxon>Ilzatvirus mcgalleon</taxon>
    </lineage>
</organism>
<protein>
    <submittedName>
        <fullName evidence="2">Uncharacterized protein</fullName>
    </submittedName>
</protein>
<evidence type="ECO:0000256" key="1">
    <source>
        <dbReference type="SAM" id="MobiDB-lite"/>
    </source>
</evidence>
<dbReference type="EMBL" id="MN062703">
    <property type="protein sequence ID" value="QDP44066.1"/>
    <property type="molecule type" value="Genomic_DNA"/>
</dbReference>
<keyword evidence="3" id="KW-1185">Reference proteome</keyword>
<gene>
    <name evidence="2" type="primary">14</name>
    <name evidence="2" type="ORF">SEA_MCGALLEON_14</name>
</gene>
<feature type="region of interest" description="Disordered" evidence="1">
    <location>
        <begin position="44"/>
        <end position="78"/>
    </location>
</feature>
<reference evidence="2 3" key="1">
    <citation type="submission" date="2019-06" db="EMBL/GenBank/DDBJ databases">
        <authorList>
            <person name="Kirkpatrick B.L."/>
            <person name="Twichell C.M."/>
            <person name="Davis D.J."/>
            <person name="Hampton E.S."/>
            <person name="Nguyen T."/>
            <person name="Niekamp K.S."/>
            <person name="Riley K.M."/>
            <person name="Lawson J.L."/>
            <person name="Butela K.A."/>
            <person name="Garlena R.A."/>
            <person name="Russell D.A."/>
            <person name="Pope W.H."/>
            <person name="Jacobs-Sera D."/>
            <person name="Hatfull G.F."/>
        </authorList>
    </citation>
    <scope>NUCLEOTIDE SEQUENCE [LARGE SCALE GENOMIC DNA]</scope>
</reference>
<dbReference type="RefSeq" id="YP_009908590.1">
    <property type="nucleotide sequence ID" value="NC_049927.1"/>
</dbReference>
<name>A0A516KQU0_9CAUD</name>
<sequence length="78" mass="8506">MSDIKPSSHGIVVEHKENGIHFAVSDANYNSKVHRKVRDLKPGESVRTYVPRKPEPLSEVVDTATPATQGPKPGSDSK</sequence>
<evidence type="ECO:0000313" key="3">
    <source>
        <dbReference type="Proteomes" id="UP000320771"/>
    </source>
</evidence>
<dbReference type="KEGG" id="vg:56214135"/>
<accession>A0A516KQU0</accession>
<dbReference type="Proteomes" id="UP000320771">
    <property type="component" value="Segment"/>
</dbReference>
<evidence type="ECO:0000313" key="2">
    <source>
        <dbReference type="EMBL" id="QDP44066.1"/>
    </source>
</evidence>
<dbReference type="GeneID" id="56214135"/>